<organism evidence="2 3">
    <name type="scientific">Angustibacter aerolatus</name>
    <dbReference type="NCBI Taxonomy" id="1162965"/>
    <lineage>
        <taxon>Bacteria</taxon>
        <taxon>Bacillati</taxon>
        <taxon>Actinomycetota</taxon>
        <taxon>Actinomycetes</taxon>
        <taxon>Kineosporiales</taxon>
        <taxon>Kineosporiaceae</taxon>
    </lineage>
</organism>
<name>A0ABQ6JEI3_9ACTN</name>
<gene>
    <name evidence="2" type="ORF">GCM10025868_07990</name>
</gene>
<keyword evidence="3" id="KW-1185">Reference proteome</keyword>
<keyword evidence="1" id="KW-0472">Membrane</keyword>
<evidence type="ECO:0000313" key="3">
    <source>
        <dbReference type="Proteomes" id="UP001157017"/>
    </source>
</evidence>
<accession>A0ABQ6JEI3</accession>
<evidence type="ECO:0000256" key="1">
    <source>
        <dbReference type="SAM" id="Phobius"/>
    </source>
</evidence>
<sequence>MQRRTRRQPRHRQVREQRVVRFVVRHGGGLLALLVGVVAADGVVESMMGSKW</sequence>
<comment type="caution">
    <text evidence="2">The sequence shown here is derived from an EMBL/GenBank/DDBJ whole genome shotgun (WGS) entry which is preliminary data.</text>
</comment>
<proteinExistence type="predicted"/>
<dbReference type="Proteomes" id="UP001157017">
    <property type="component" value="Unassembled WGS sequence"/>
</dbReference>
<protein>
    <submittedName>
        <fullName evidence="2">Uncharacterized protein</fullName>
    </submittedName>
</protein>
<feature type="transmembrane region" description="Helical" evidence="1">
    <location>
        <begin position="20"/>
        <end position="40"/>
    </location>
</feature>
<keyword evidence="1" id="KW-0812">Transmembrane</keyword>
<keyword evidence="1" id="KW-1133">Transmembrane helix</keyword>
<dbReference type="EMBL" id="BSUZ01000001">
    <property type="protein sequence ID" value="GMA85549.1"/>
    <property type="molecule type" value="Genomic_DNA"/>
</dbReference>
<reference evidence="3" key="1">
    <citation type="journal article" date="2019" name="Int. J. Syst. Evol. Microbiol.">
        <title>The Global Catalogue of Microorganisms (GCM) 10K type strain sequencing project: providing services to taxonomists for standard genome sequencing and annotation.</title>
        <authorList>
            <consortium name="The Broad Institute Genomics Platform"/>
            <consortium name="The Broad Institute Genome Sequencing Center for Infectious Disease"/>
            <person name="Wu L."/>
            <person name="Ma J."/>
        </authorList>
    </citation>
    <scope>NUCLEOTIDE SEQUENCE [LARGE SCALE GENOMIC DNA]</scope>
    <source>
        <strain evidence="3">NBRC 108730</strain>
    </source>
</reference>
<evidence type="ECO:0000313" key="2">
    <source>
        <dbReference type="EMBL" id="GMA85549.1"/>
    </source>
</evidence>